<protein>
    <submittedName>
        <fullName evidence="2">Uncharacterized protein</fullName>
    </submittedName>
</protein>
<feature type="compositionally biased region" description="Polar residues" evidence="1">
    <location>
        <begin position="8"/>
        <end position="36"/>
    </location>
</feature>
<dbReference type="EMBL" id="BALG01000279">
    <property type="protein sequence ID" value="GAC43897.1"/>
    <property type="molecule type" value="Genomic_DNA"/>
</dbReference>
<sequence>EHPWKATLNASKRNTKRSTFQDAMYSQHNSYTEAPW</sequence>
<organism evidence="2 3">
    <name type="scientific">Paenibacillus popilliae ATCC 14706</name>
    <dbReference type="NCBI Taxonomy" id="1212764"/>
    <lineage>
        <taxon>Bacteria</taxon>
        <taxon>Bacillati</taxon>
        <taxon>Bacillota</taxon>
        <taxon>Bacilli</taxon>
        <taxon>Bacillales</taxon>
        <taxon>Paenibacillaceae</taxon>
        <taxon>Paenibacillus</taxon>
    </lineage>
</organism>
<comment type="caution">
    <text evidence="2">The sequence shown here is derived from an EMBL/GenBank/DDBJ whole genome shotgun (WGS) entry which is preliminary data.</text>
</comment>
<evidence type="ECO:0000313" key="2">
    <source>
        <dbReference type="EMBL" id="GAC43897.1"/>
    </source>
</evidence>
<dbReference type="Proteomes" id="UP000029453">
    <property type="component" value="Unassembled WGS sequence"/>
</dbReference>
<keyword evidence="3" id="KW-1185">Reference proteome</keyword>
<feature type="region of interest" description="Disordered" evidence="1">
    <location>
        <begin position="1"/>
        <end position="36"/>
    </location>
</feature>
<reference evidence="2 3" key="1">
    <citation type="submission" date="2012-10" db="EMBL/GenBank/DDBJ databases">
        <title>Draft Genome Sequence of Paenibacillus popilliae ATCC 14706T.</title>
        <authorList>
            <person name="Iiyama K."/>
            <person name="Mori K."/>
            <person name="Mon H."/>
            <person name="Chieda Y."/>
            <person name="Lee J.M."/>
            <person name="Kusakabe T."/>
            <person name="Tashiro K."/>
            <person name="Asano S."/>
            <person name="Yasunaga-Aoki C."/>
            <person name="Shimizu S."/>
        </authorList>
    </citation>
    <scope>NUCLEOTIDE SEQUENCE [LARGE SCALE GENOMIC DNA]</scope>
    <source>
        <strain evidence="2 3">ATCC 14706</strain>
    </source>
</reference>
<feature type="non-terminal residue" evidence="2">
    <location>
        <position position="1"/>
    </location>
</feature>
<accession>M9LCL6</accession>
<evidence type="ECO:0000313" key="3">
    <source>
        <dbReference type="Proteomes" id="UP000029453"/>
    </source>
</evidence>
<proteinExistence type="predicted"/>
<evidence type="ECO:0000256" key="1">
    <source>
        <dbReference type="SAM" id="MobiDB-lite"/>
    </source>
</evidence>
<name>M9LCL6_PAEPP</name>
<dbReference type="AlphaFoldDB" id="M9LCL6"/>
<gene>
    <name evidence="2" type="ORF">PPOP_3297</name>
</gene>